<sequence length="270" mass="29781">MADERPTATPNPWQELRRLTPARIALGRAGTSLPSSAQLDFQFAHAQARDAVHLPFDRAGLAAQLQARGRDSLLLHSAASDRHSYLQRPDLGRRLDADSAERLRQHADRHPQGYDLAVVIADGLSALAVQRHSLPFLERMEEQARNEGWQLSPVCLVEQGRVAVADEVAELLRAKMVVILIGERPGLSSPDSLGLYFTWAPRVGLNDAYRNCISNVRLEGLSYGMATHRLLYLMREACRRQLSGVNLKDEAELPNLADAGPGANFLLAGR</sequence>
<dbReference type="OrthoDB" id="114248at2"/>
<evidence type="ECO:0000256" key="2">
    <source>
        <dbReference type="ARBA" id="ARBA00023239"/>
    </source>
</evidence>
<dbReference type="PANTHER" id="PTHR39330:SF1">
    <property type="entry name" value="ETHANOLAMINE AMMONIA-LYASE SMALL SUBUNIT"/>
    <property type="match status" value="1"/>
</dbReference>
<dbReference type="EC" id="4.3.1.7" evidence="6 8"/>
<dbReference type="PANTHER" id="PTHR39330">
    <property type="entry name" value="ETHANOLAMINE AMMONIA-LYASE LIGHT CHAIN"/>
    <property type="match status" value="1"/>
</dbReference>
<comment type="function">
    <text evidence="8">Catalyzes the deamination of various vicinal amino-alcohols to oxo compounds. Allows this organism to utilize ethanolamine as the sole source of nitrogen and carbon in the presence of external vitamin B12.</text>
</comment>
<comment type="similarity">
    <text evidence="8">Belongs to the EutC family.</text>
</comment>
<evidence type="ECO:0000256" key="7">
    <source>
        <dbReference type="ARBA" id="ARBA00069181"/>
    </source>
</evidence>
<dbReference type="STRING" id="428992.SAMN05216272_102493"/>
<dbReference type="PIRSF" id="PIRSF018982">
    <property type="entry name" value="EutC"/>
    <property type="match status" value="1"/>
</dbReference>
<dbReference type="GO" id="GO:0046336">
    <property type="term" value="P:ethanolamine catabolic process"/>
    <property type="evidence" value="ECO:0007669"/>
    <property type="project" value="UniProtKB-UniRule"/>
</dbReference>
<evidence type="ECO:0000256" key="4">
    <source>
        <dbReference type="ARBA" id="ARBA00024446"/>
    </source>
</evidence>
<dbReference type="Gene3D" id="3.40.50.11240">
    <property type="entry name" value="Ethanolamine ammonia-lyase light chain (EutC)"/>
    <property type="match status" value="1"/>
</dbReference>
<name>A0A1G8EDT1_9PSED</name>
<dbReference type="HAMAP" id="MF_00601">
    <property type="entry name" value="EutC"/>
    <property type="match status" value="1"/>
</dbReference>
<proteinExistence type="inferred from homology"/>
<keyword evidence="10" id="KW-1185">Reference proteome</keyword>
<comment type="subcellular location">
    <subcellularLocation>
        <location evidence="8">Bacterial microcompartment</location>
    </subcellularLocation>
</comment>
<keyword evidence="4 8" id="KW-1283">Bacterial microcompartment</keyword>
<keyword evidence="3 8" id="KW-0170">Cobalt</keyword>
<dbReference type="FunFam" id="3.40.50.11240:FF:000001">
    <property type="entry name" value="Ethanolamine ammonia-lyase light chain"/>
    <property type="match status" value="1"/>
</dbReference>
<dbReference type="GO" id="GO:0008851">
    <property type="term" value="F:ethanolamine ammonia-lyase activity"/>
    <property type="evidence" value="ECO:0007669"/>
    <property type="project" value="UniProtKB-UniRule"/>
</dbReference>
<comment type="pathway">
    <text evidence="8">Amine and polyamine degradation; ethanolamine degradation.</text>
</comment>
<dbReference type="GO" id="GO:0031471">
    <property type="term" value="C:ethanolamine degradation polyhedral organelle"/>
    <property type="evidence" value="ECO:0007669"/>
    <property type="project" value="UniProtKB-UniRule"/>
</dbReference>
<dbReference type="InterPro" id="IPR042251">
    <property type="entry name" value="EutC_C"/>
</dbReference>
<comment type="subunit">
    <text evidence="8">The basic unit is a heterodimer which dimerizes to form tetramers. The heterotetramers trimerize; 6 large subunits form a core ring with 6 small subunits projecting outwards.</text>
</comment>
<feature type="binding site" evidence="8">
    <location>
        <position position="162"/>
    </location>
    <ligand>
        <name>adenosylcob(III)alamin</name>
        <dbReference type="ChEBI" id="CHEBI:18408"/>
    </ligand>
</feature>
<evidence type="ECO:0000256" key="1">
    <source>
        <dbReference type="ARBA" id="ARBA00022628"/>
    </source>
</evidence>
<reference evidence="10" key="1">
    <citation type="submission" date="2016-10" db="EMBL/GenBank/DDBJ databases">
        <authorList>
            <person name="Varghese N."/>
            <person name="Submissions S."/>
        </authorList>
    </citation>
    <scope>NUCLEOTIDE SEQUENCE [LARGE SCALE GENOMIC DNA]</scope>
    <source>
        <strain evidence="10">CCM 7469</strain>
    </source>
</reference>
<evidence type="ECO:0000256" key="5">
    <source>
        <dbReference type="ARBA" id="ARBA00052081"/>
    </source>
</evidence>
<dbReference type="UniPathway" id="UPA00560"/>
<dbReference type="GO" id="GO:0031419">
    <property type="term" value="F:cobalamin binding"/>
    <property type="evidence" value="ECO:0007669"/>
    <property type="project" value="UniProtKB-UniRule"/>
</dbReference>
<evidence type="ECO:0000256" key="6">
    <source>
        <dbReference type="ARBA" id="ARBA00067005"/>
    </source>
</evidence>
<dbReference type="RefSeq" id="WP_090261748.1">
    <property type="nucleotide sequence ID" value="NZ_FNDS01000002.1"/>
</dbReference>
<dbReference type="NCBIfam" id="NF003971">
    <property type="entry name" value="PRK05465.1"/>
    <property type="match status" value="1"/>
</dbReference>
<evidence type="ECO:0000313" key="10">
    <source>
        <dbReference type="Proteomes" id="UP000199636"/>
    </source>
</evidence>
<dbReference type="Proteomes" id="UP000199636">
    <property type="component" value="Unassembled WGS sequence"/>
</dbReference>
<dbReference type="Gene3D" id="1.10.30.40">
    <property type="entry name" value="Ethanolamine ammonia-lyase light chain (EutC), N-terminal domain"/>
    <property type="match status" value="1"/>
</dbReference>
<evidence type="ECO:0000256" key="3">
    <source>
        <dbReference type="ARBA" id="ARBA00023285"/>
    </source>
</evidence>
<evidence type="ECO:0000313" key="9">
    <source>
        <dbReference type="EMBL" id="SDH68048.1"/>
    </source>
</evidence>
<dbReference type="InterPro" id="IPR009246">
    <property type="entry name" value="EutC"/>
</dbReference>
<dbReference type="InterPro" id="IPR042255">
    <property type="entry name" value="EutC_N"/>
</dbReference>
<protein>
    <recommendedName>
        <fullName evidence="7 8">Ethanolamine ammonia-lyase small subunit</fullName>
        <shortName evidence="8">EAL small subunit</shortName>
        <ecNumber evidence="6 8">4.3.1.7</ecNumber>
    </recommendedName>
</protein>
<keyword evidence="1 8" id="KW-0846">Cobalamin</keyword>
<gene>
    <name evidence="8" type="primary">eutC</name>
    <name evidence="9" type="ORF">SAMN05216272_102493</name>
</gene>
<dbReference type="EMBL" id="FNDS01000002">
    <property type="protein sequence ID" value="SDH68048.1"/>
    <property type="molecule type" value="Genomic_DNA"/>
</dbReference>
<evidence type="ECO:0000256" key="8">
    <source>
        <dbReference type="HAMAP-Rule" id="MF_00601"/>
    </source>
</evidence>
<accession>A0A1G8EDT1</accession>
<dbReference type="GO" id="GO:0009350">
    <property type="term" value="C:ethanolamine ammonia-lyase complex"/>
    <property type="evidence" value="ECO:0007669"/>
    <property type="project" value="UniProtKB-UniRule"/>
</dbReference>
<dbReference type="GO" id="GO:0006520">
    <property type="term" value="P:amino acid metabolic process"/>
    <property type="evidence" value="ECO:0007669"/>
    <property type="project" value="InterPro"/>
</dbReference>
<comment type="cofactor">
    <cofactor evidence="8">
        <name>adenosylcob(III)alamin</name>
        <dbReference type="ChEBI" id="CHEBI:18408"/>
    </cofactor>
    <text evidence="8">Binds between the large and small subunits.</text>
</comment>
<keyword evidence="2 8" id="KW-0456">Lyase</keyword>
<organism evidence="9 10">
    <name type="scientific">Pseudomonas panipatensis</name>
    <dbReference type="NCBI Taxonomy" id="428992"/>
    <lineage>
        <taxon>Bacteria</taxon>
        <taxon>Pseudomonadati</taxon>
        <taxon>Pseudomonadota</taxon>
        <taxon>Gammaproteobacteria</taxon>
        <taxon>Pseudomonadales</taxon>
        <taxon>Pseudomonadaceae</taxon>
        <taxon>Pseudomonas</taxon>
    </lineage>
</organism>
<dbReference type="AlphaFoldDB" id="A0A1G8EDT1"/>
<feature type="binding site" evidence="8">
    <location>
        <position position="212"/>
    </location>
    <ligand>
        <name>adenosylcob(III)alamin</name>
        <dbReference type="ChEBI" id="CHEBI:18408"/>
    </ligand>
</feature>
<comment type="catalytic activity">
    <reaction evidence="5 8">
        <text>ethanolamine = acetaldehyde + NH4(+)</text>
        <dbReference type="Rhea" id="RHEA:15313"/>
        <dbReference type="ChEBI" id="CHEBI:15343"/>
        <dbReference type="ChEBI" id="CHEBI:28938"/>
        <dbReference type="ChEBI" id="CHEBI:57603"/>
        <dbReference type="EC" id="4.3.1.7"/>
    </reaction>
</comment>
<dbReference type="Pfam" id="PF05985">
    <property type="entry name" value="EutC"/>
    <property type="match status" value="1"/>
</dbReference>
<feature type="binding site" evidence="8">
    <location>
        <position position="183"/>
    </location>
    <ligand>
        <name>adenosylcob(III)alamin</name>
        <dbReference type="ChEBI" id="CHEBI:18408"/>
    </ligand>
</feature>